<feature type="compositionally biased region" description="Acidic residues" evidence="1">
    <location>
        <begin position="1"/>
        <end position="10"/>
    </location>
</feature>
<evidence type="ECO:0000256" key="1">
    <source>
        <dbReference type="SAM" id="MobiDB-lite"/>
    </source>
</evidence>
<dbReference type="OrthoDB" id="660385at2759"/>
<keyword evidence="3" id="KW-1185">Reference proteome</keyword>
<reference evidence="2" key="1">
    <citation type="journal article" date="2021" name="bioRxiv">
        <title>Whole Genome Assembly and Annotation of Northern Wild Rice, Zizania palustris L., Supports a Whole Genome Duplication in the Zizania Genus.</title>
        <authorList>
            <person name="Haas M."/>
            <person name="Kono T."/>
            <person name="Macchietto M."/>
            <person name="Millas R."/>
            <person name="McGilp L."/>
            <person name="Shao M."/>
            <person name="Duquette J."/>
            <person name="Hirsch C.N."/>
            <person name="Kimball J."/>
        </authorList>
    </citation>
    <scope>NUCLEOTIDE SEQUENCE</scope>
    <source>
        <tissue evidence="2">Fresh leaf tissue</tissue>
    </source>
</reference>
<accession>A0A8J5X3U9</accession>
<feature type="region of interest" description="Disordered" evidence="1">
    <location>
        <begin position="1"/>
        <end position="20"/>
    </location>
</feature>
<comment type="caution">
    <text evidence="2">The sequence shown here is derived from an EMBL/GenBank/DDBJ whole genome shotgun (WGS) entry which is preliminary data.</text>
</comment>
<gene>
    <name evidence="2" type="ORF">GUJ93_ZPchr0013g33958</name>
</gene>
<protein>
    <submittedName>
        <fullName evidence="2">Uncharacterized protein</fullName>
    </submittedName>
</protein>
<name>A0A8J5X3U9_ZIZPA</name>
<dbReference type="EMBL" id="JAAALK010000079">
    <property type="protein sequence ID" value="KAG8096892.1"/>
    <property type="molecule type" value="Genomic_DNA"/>
</dbReference>
<dbReference type="AlphaFoldDB" id="A0A8J5X3U9"/>
<dbReference type="Proteomes" id="UP000729402">
    <property type="component" value="Unassembled WGS sequence"/>
</dbReference>
<sequence length="111" mass="12237">MLGSVDEMDESPPTPSNYDHGAYILYAASGQAYDHDRPHHKEVVPYGDHRLDVVVKAAARSPPPLPMTRSPMPAQTAPPPSHYRRALRCRRAGRRSVSAQTPALARIRQSA</sequence>
<feature type="compositionally biased region" description="Basic residues" evidence="1">
    <location>
        <begin position="82"/>
        <end position="94"/>
    </location>
</feature>
<proteinExistence type="predicted"/>
<feature type="region of interest" description="Disordered" evidence="1">
    <location>
        <begin position="61"/>
        <end position="111"/>
    </location>
</feature>
<evidence type="ECO:0000313" key="3">
    <source>
        <dbReference type="Proteomes" id="UP000729402"/>
    </source>
</evidence>
<reference evidence="2" key="2">
    <citation type="submission" date="2021-02" db="EMBL/GenBank/DDBJ databases">
        <authorList>
            <person name="Kimball J.A."/>
            <person name="Haas M.W."/>
            <person name="Macchietto M."/>
            <person name="Kono T."/>
            <person name="Duquette J."/>
            <person name="Shao M."/>
        </authorList>
    </citation>
    <scope>NUCLEOTIDE SEQUENCE</scope>
    <source>
        <tissue evidence="2">Fresh leaf tissue</tissue>
    </source>
</reference>
<evidence type="ECO:0000313" key="2">
    <source>
        <dbReference type="EMBL" id="KAG8096892.1"/>
    </source>
</evidence>
<organism evidence="2 3">
    <name type="scientific">Zizania palustris</name>
    <name type="common">Northern wild rice</name>
    <dbReference type="NCBI Taxonomy" id="103762"/>
    <lineage>
        <taxon>Eukaryota</taxon>
        <taxon>Viridiplantae</taxon>
        <taxon>Streptophyta</taxon>
        <taxon>Embryophyta</taxon>
        <taxon>Tracheophyta</taxon>
        <taxon>Spermatophyta</taxon>
        <taxon>Magnoliopsida</taxon>
        <taxon>Liliopsida</taxon>
        <taxon>Poales</taxon>
        <taxon>Poaceae</taxon>
        <taxon>BOP clade</taxon>
        <taxon>Oryzoideae</taxon>
        <taxon>Oryzeae</taxon>
        <taxon>Zizaniinae</taxon>
        <taxon>Zizania</taxon>
    </lineage>
</organism>